<dbReference type="Proteomes" id="UP000287605">
    <property type="component" value="Unassembled WGS sequence"/>
</dbReference>
<evidence type="ECO:0000313" key="3">
    <source>
        <dbReference type="Proteomes" id="UP000287605"/>
    </source>
</evidence>
<dbReference type="OrthoDB" id="411356at2"/>
<keyword evidence="3" id="KW-1185">Reference proteome</keyword>
<organism evidence="2 3">
    <name type="scientific">Vagococcus elongatus</name>
    <dbReference type="NCBI Taxonomy" id="180344"/>
    <lineage>
        <taxon>Bacteria</taxon>
        <taxon>Bacillati</taxon>
        <taxon>Bacillota</taxon>
        <taxon>Bacilli</taxon>
        <taxon>Lactobacillales</taxon>
        <taxon>Enterococcaceae</taxon>
        <taxon>Vagococcus</taxon>
    </lineage>
</organism>
<dbReference type="AlphaFoldDB" id="A0A430AQB9"/>
<name>A0A430AQB9_9ENTE</name>
<dbReference type="Pfam" id="PF00085">
    <property type="entry name" value="Thioredoxin"/>
    <property type="match status" value="1"/>
</dbReference>
<protein>
    <recommendedName>
        <fullName evidence="1">Thioredoxin domain-containing protein</fullName>
    </recommendedName>
</protein>
<dbReference type="RefSeq" id="WP_126809646.1">
    <property type="nucleotide sequence ID" value="NZ_NGKA01000016.1"/>
</dbReference>
<comment type="caution">
    <text evidence="2">The sequence shown here is derived from an EMBL/GenBank/DDBJ whole genome shotgun (WGS) entry which is preliminary data.</text>
</comment>
<dbReference type="EMBL" id="NGKA01000016">
    <property type="protein sequence ID" value="RSU10173.1"/>
    <property type="molecule type" value="Genomic_DNA"/>
</dbReference>
<proteinExistence type="predicted"/>
<evidence type="ECO:0000259" key="1">
    <source>
        <dbReference type="Pfam" id="PF00085"/>
    </source>
</evidence>
<dbReference type="InterPro" id="IPR013766">
    <property type="entry name" value="Thioredoxin_domain"/>
</dbReference>
<dbReference type="SUPFAM" id="SSF52833">
    <property type="entry name" value="Thioredoxin-like"/>
    <property type="match status" value="1"/>
</dbReference>
<feature type="domain" description="Thioredoxin" evidence="1">
    <location>
        <begin position="19"/>
        <end position="89"/>
    </location>
</feature>
<reference evidence="2 3" key="1">
    <citation type="submission" date="2017-05" db="EMBL/GenBank/DDBJ databases">
        <title>Vagococcus spp. assemblies.</title>
        <authorList>
            <person name="Gulvik C.A."/>
        </authorList>
    </citation>
    <scope>NUCLEOTIDE SEQUENCE [LARGE SCALE GENOMIC DNA]</scope>
    <source>
        <strain evidence="2 3">CCUG 51432</strain>
    </source>
</reference>
<dbReference type="CDD" id="cd02947">
    <property type="entry name" value="TRX_family"/>
    <property type="match status" value="1"/>
</dbReference>
<accession>A0A430AQB9</accession>
<sequence>MGFVSYDNLEEILEEIDHQPIAFLYIVTTGCSVCHGLQPQVEAIFEKFPEVHGMVVDSLEVPEVAREFQALTAPVLLLFVEGKEYLRKARMINTKDFEEDVKKIVHGYIESQA</sequence>
<evidence type="ECO:0000313" key="2">
    <source>
        <dbReference type="EMBL" id="RSU10173.1"/>
    </source>
</evidence>
<gene>
    <name evidence="2" type="ORF">CBF29_10320</name>
</gene>
<dbReference type="InterPro" id="IPR036249">
    <property type="entry name" value="Thioredoxin-like_sf"/>
</dbReference>
<dbReference type="Gene3D" id="3.40.30.10">
    <property type="entry name" value="Glutaredoxin"/>
    <property type="match status" value="1"/>
</dbReference>